<reference evidence="1 2" key="1">
    <citation type="submission" date="2015-01" db="EMBL/GenBank/DDBJ databases">
        <title>Genome of allotetraploid Gossypium barbadense reveals genomic plasticity and fiber elongation in cotton evolution.</title>
        <authorList>
            <person name="Chen X."/>
            <person name="Liu X."/>
            <person name="Zhao B."/>
            <person name="Zheng H."/>
            <person name="Hu Y."/>
            <person name="Lu G."/>
            <person name="Yang C."/>
            <person name="Chen J."/>
            <person name="Shan C."/>
            <person name="Zhang L."/>
            <person name="Zhou Y."/>
            <person name="Wang L."/>
            <person name="Guo W."/>
            <person name="Bai Y."/>
            <person name="Ruan J."/>
            <person name="Shangguan X."/>
            <person name="Mao Y."/>
            <person name="Jiang J."/>
            <person name="Zhu Y."/>
            <person name="Lei J."/>
            <person name="Kang H."/>
            <person name="Chen S."/>
            <person name="He X."/>
            <person name="Wang R."/>
            <person name="Wang Y."/>
            <person name="Chen J."/>
            <person name="Wang L."/>
            <person name="Yu S."/>
            <person name="Wang B."/>
            <person name="Wei J."/>
            <person name="Song S."/>
            <person name="Lu X."/>
            <person name="Gao Z."/>
            <person name="Gu W."/>
            <person name="Deng X."/>
            <person name="Ma D."/>
            <person name="Wang S."/>
            <person name="Liang W."/>
            <person name="Fang L."/>
            <person name="Cai C."/>
            <person name="Zhu X."/>
            <person name="Zhou B."/>
            <person name="Zhang Y."/>
            <person name="Chen Z."/>
            <person name="Xu S."/>
            <person name="Zhu R."/>
            <person name="Wang S."/>
            <person name="Zhang T."/>
            <person name="Zhao G."/>
        </authorList>
    </citation>
    <scope>NUCLEOTIDE SEQUENCE [LARGE SCALE GENOMIC DNA]</scope>
    <source>
        <strain evidence="2">cv. Xinhai21</strain>
        <tissue evidence="1">Leaf</tissue>
    </source>
</reference>
<dbReference type="PANTHER" id="PTHR10257:SF59">
    <property type="entry name" value="SERINE_THREONINE PROTEIN PHOSPHATASE 2A 57 KDA REGULATORY SUBUNIT B' KAPPA ISOFORM"/>
    <property type="match status" value="1"/>
</dbReference>
<organism evidence="1 2">
    <name type="scientific">Gossypium barbadense</name>
    <name type="common">Sea Island cotton</name>
    <name type="synonym">Hibiscus barbadensis</name>
    <dbReference type="NCBI Taxonomy" id="3634"/>
    <lineage>
        <taxon>Eukaryota</taxon>
        <taxon>Viridiplantae</taxon>
        <taxon>Streptophyta</taxon>
        <taxon>Embryophyta</taxon>
        <taxon>Tracheophyta</taxon>
        <taxon>Spermatophyta</taxon>
        <taxon>Magnoliopsida</taxon>
        <taxon>eudicotyledons</taxon>
        <taxon>Gunneridae</taxon>
        <taxon>Pentapetalae</taxon>
        <taxon>rosids</taxon>
        <taxon>malvids</taxon>
        <taxon>Malvales</taxon>
        <taxon>Malvaceae</taxon>
        <taxon>Malvoideae</taxon>
        <taxon>Gossypium</taxon>
    </lineage>
</organism>
<sequence length="258" mass="29744">MGFHFGSIISGFALPLKEEHKIFLQRVLIPLHKPKTLGVYFQQLSYCVTQFIDKDPKLSSIVIKGLLKYWPITNSQKEVMFLDELKDILEEIDMVEFQKVMVPLSWQIGRCINSFHFQLHVFVLQQLRCLDNVRKMFMDIDDGFFMSCLIHLKEEKAELSKSSEKRKKAWERLENTANHRPPTTRNTVALLFTASVCFRLLRRFVSNLPGSSMLEVAALLNNVALLMLLRHTFCSQTVNDQGSNAPEAYHIGCFSDNA</sequence>
<dbReference type="InterPro" id="IPR011989">
    <property type="entry name" value="ARM-like"/>
</dbReference>
<dbReference type="AlphaFoldDB" id="A0A2P5YTZ8"/>
<accession>A0A2P5YTZ8</accession>
<proteinExistence type="predicted"/>
<evidence type="ECO:0000313" key="1">
    <source>
        <dbReference type="EMBL" id="PPS19090.1"/>
    </source>
</evidence>
<dbReference type="GO" id="GO:0019888">
    <property type="term" value="F:protein phosphatase regulator activity"/>
    <property type="evidence" value="ECO:0007669"/>
    <property type="project" value="InterPro"/>
</dbReference>
<name>A0A2P5YTZ8_GOSBA</name>
<dbReference type="Pfam" id="PF01603">
    <property type="entry name" value="B56"/>
    <property type="match status" value="1"/>
</dbReference>
<dbReference type="SUPFAM" id="SSF48371">
    <property type="entry name" value="ARM repeat"/>
    <property type="match status" value="1"/>
</dbReference>
<dbReference type="EMBL" id="KZ662789">
    <property type="protein sequence ID" value="PPS19090.1"/>
    <property type="molecule type" value="Genomic_DNA"/>
</dbReference>
<dbReference type="OrthoDB" id="999172at2759"/>
<dbReference type="InterPro" id="IPR016024">
    <property type="entry name" value="ARM-type_fold"/>
</dbReference>
<dbReference type="GO" id="GO:0007165">
    <property type="term" value="P:signal transduction"/>
    <property type="evidence" value="ECO:0007669"/>
    <property type="project" value="InterPro"/>
</dbReference>
<dbReference type="InterPro" id="IPR002554">
    <property type="entry name" value="PP2A_B56"/>
</dbReference>
<dbReference type="GO" id="GO:0000159">
    <property type="term" value="C:protein phosphatase type 2A complex"/>
    <property type="evidence" value="ECO:0007669"/>
    <property type="project" value="InterPro"/>
</dbReference>
<gene>
    <name evidence="1" type="ORF">GOBAR_AA01496</name>
</gene>
<dbReference type="Gene3D" id="1.25.10.10">
    <property type="entry name" value="Leucine-rich Repeat Variant"/>
    <property type="match status" value="1"/>
</dbReference>
<evidence type="ECO:0000313" key="2">
    <source>
        <dbReference type="Proteomes" id="UP000239757"/>
    </source>
</evidence>
<protein>
    <submittedName>
        <fullName evidence="1">Uncharacterized protein</fullName>
    </submittedName>
</protein>
<dbReference type="PANTHER" id="PTHR10257">
    <property type="entry name" value="SERINE/THREONINE PROTEIN PHOSPHATASE 2A PP2A REGULATORY SUBUNIT B"/>
    <property type="match status" value="1"/>
</dbReference>
<dbReference type="Proteomes" id="UP000239757">
    <property type="component" value="Unassembled WGS sequence"/>
</dbReference>